<dbReference type="InterPro" id="IPR029069">
    <property type="entry name" value="HotDog_dom_sf"/>
</dbReference>
<sequence>MTTTPDSVFAPNRLQLQLEQVDEFPKFLRPWVRNLVLRRAVPFTRTAGVEFTEMSPHRVEVHLRNEPRVRNHIGGIHASAMNLLAETATGMVVGLNVRDNCIPLAKDMKMAFRKRAHGALRAVAVLTDAQRAAMQAETKGEMQVQVTVTDETGAEPVECEFTWAWVPSNRPGKPTTEPNPTH</sequence>
<dbReference type="RefSeq" id="WP_309825828.1">
    <property type="nucleotide sequence ID" value="NZ_JAVIZX010000001.1"/>
</dbReference>
<comment type="caution">
    <text evidence="1">The sequence shown here is derived from an EMBL/GenBank/DDBJ whole genome shotgun (WGS) entry which is preliminary data.</text>
</comment>
<dbReference type="Gene3D" id="3.10.129.10">
    <property type="entry name" value="Hotdog Thioesterase"/>
    <property type="match status" value="1"/>
</dbReference>
<dbReference type="SUPFAM" id="SSF54637">
    <property type="entry name" value="Thioesterase/thiol ester dehydrase-isomerase"/>
    <property type="match status" value="1"/>
</dbReference>
<protein>
    <submittedName>
        <fullName evidence="1">Acyl-coenzyme A thioesterase PaaI-like protein</fullName>
    </submittedName>
</protein>
<accession>A0ABU1I8T0</accession>
<proteinExistence type="predicted"/>
<dbReference type="CDD" id="cd03443">
    <property type="entry name" value="PaaI_thioesterase"/>
    <property type="match status" value="1"/>
</dbReference>
<gene>
    <name evidence="1" type="ORF">QE399_000507</name>
</gene>
<keyword evidence="2" id="KW-1185">Reference proteome</keyword>
<name>A0ABU1I8T0_9BURK</name>
<dbReference type="InterPro" id="IPR027961">
    <property type="entry name" value="DUF4442"/>
</dbReference>
<dbReference type="EMBL" id="JAVIZX010000001">
    <property type="protein sequence ID" value="MDR6212818.1"/>
    <property type="molecule type" value="Genomic_DNA"/>
</dbReference>
<evidence type="ECO:0000313" key="1">
    <source>
        <dbReference type="EMBL" id="MDR6212818.1"/>
    </source>
</evidence>
<reference evidence="1 2" key="1">
    <citation type="submission" date="2023-08" db="EMBL/GenBank/DDBJ databases">
        <title>Functional and genomic diversity of the sorghum phyllosphere microbiome.</title>
        <authorList>
            <person name="Shade A."/>
        </authorList>
    </citation>
    <scope>NUCLEOTIDE SEQUENCE [LARGE SCALE GENOMIC DNA]</scope>
    <source>
        <strain evidence="1 2">SORGH_AS_0335</strain>
    </source>
</reference>
<dbReference type="Pfam" id="PF14539">
    <property type="entry name" value="DUF4442"/>
    <property type="match status" value="1"/>
</dbReference>
<organism evidence="1 2">
    <name type="scientific">Paracidovorax wautersii</name>
    <dbReference type="NCBI Taxonomy" id="1177982"/>
    <lineage>
        <taxon>Bacteria</taxon>
        <taxon>Pseudomonadati</taxon>
        <taxon>Pseudomonadota</taxon>
        <taxon>Betaproteobacteria</taxon>
        <taxon>Burkholderiales</taxon>
        <taxon>Comamonadaceae</taxon>
        <taxon>Paracidovorax</taxon>
    </lineage>
</organism>
<dbReference type="Proteomes" id="UP001267710">
    <property type="component" value="Unassembled WGS sequence"/>
</dbReference>
<evidence type="ECO:0000313" key="2">
    <source>
        <dbReference type="Proteomes" id="UP001267710"/>
    </source>
</evidence>